<proteinExistence type="predicted"/>
<evidence type="ECO:0000313" key="2">
    <source>
        <dbReference type="Proteomes" id="UP000276301"/>
    </source>
</evidence>
<gene>
    <name evidence="1" type="ORF">D4A47_07860</name>
</gene>
<organism evidence="1 2">
    <name type="scientific">Anaerotruncus massiliensis</name>
    <name type="common">ex Liu et al. 2021</name>
    <dbReference type="NCBI Taxonomy" id="2321404"/>
    <lineage>
        <taxon>Bacteria</taxon>
        <taxon>Bacillati</taxon>
        <taxon>Bacillota</taxon>
        <taxon>Clostridia</taxon>
        <taxon>Eubacteriales</taxon>
        <taxon>Oscillospiraceae</taxon>
        <taxon>Anaerotruncus</taxon>
    </lineage>
</organism>
<comment type="caution">
    <text evidence="1">The sequence shown here is derived from an EMBL/GenBank/DDBJ whole genome shotgun (WGS) entry which is preliminary data.</text>
</comment>
<accession>A0A498CY96</accession>
<name>A0A498CY96_9FIRM</name>
<dbReference type="CDD" id="cd22282">
    <property type="entry name" value="AcrllA1"/>
    <property type="match status" value="1"/>
</dbReference>
<dbReference type="Proteomes" id="UP000276301">
    <property type="component" value="Unassembled WGS sequence"/>
</dbReference>
<sequence length="196" mass="21940">MKLIDTYLGRHGKKRYDVFKETGLSQQTLASANGKPAAALTGRILQAIGRTVGETPGRVLDEMLMIEQEGLVMTVTTKEELLEALKRAADRIDVQGGLRTEVLRLAKKNFMASYTGVAPGSIYMMEPGTPYVQIVENAIKRAVWFFMGVDEEEKANLEISERMRLYNLHVEELPDGHTGIRLVQRQLEYLDGKGNL</sequence>
<evidence type="ECO:0000313" key="1">
    <source>
        <dbReference type="EMBL" id="RLL10798.1"/>
    </source>
</evidence>
<dbReference type="RefSeq" id="WP_121586869.1">
    <property type="nucleotide sequence ID" value="NZ_RCHT01000012.1"/>
</dbReference>
<keyword evidence="2" id="KW-1185">Reference proteome</keyword>
<dbReference type="AlphaFoldDB" id="A0A498CY96"/>
<protein>
    <submittedName>
        <fullName evidence="1">Uncharacterized protein</fullName>
    </submittedName>
</protein>
<dbReference type="EMBL" id="RCHT01000012">
    <property type="protein sequence ID" value="RLL10798.1"/>
    <property type="molecule type" value="Genomic_DNA"/>
</dbReference>
<reference evidence="1 2" key="1">
    <citation type="submission" date="2018-10" db="EMBL/GenBank/DDBJ databases">
        <title>Anaerotruncus faecis sp. nov., isolated from human feces.</title>
        <authorList>
            <person name="Wang Y.-J."/>
        </authorList>
    </citation>
    <scope>NUCLEOTIDE SEQUENCE [LARGE SCALE GENOMIC DNA]</scope>
    <source>
        <strain evidence="1 2">22A2-44</strain>
    </source>
</reference>